<dbReference type="InterPro" id="IPR024862">
    <property type="entry name" value="TRPV"/>
</dbReference>
<dbReference type="SUPFAM" id="SSF48403">
    <property type="entry name" value="Ankyrin repeat"/>
    <property type="match status" value="1"/>
</dbReference>
<organism evidence="4 5">
    <name type="scientific">Owenia fusiformis</name>
    <name type="common">Polychaete worm</name>
    <dbReference type="NCBI Taxonomy" id="6347"/>
    <lineage>
        <taxon>Eukaryota</taxon>
        <taxon>Metazoa</taxon>
        <taxon>Spiralia</taxon>
        <taxon>Lophotrochozoa</taxon>
        <taxon>Annelida</taxon>
        <taxon>Polychaeta</taxon>
        <taxon>Sedentaria</taxon>
        <taxon>Canalipalpata</taxon>
        <taxon>Sabellida</taxon>
        <taxon>Oweniida</taxon>
        <taxon>Oweniidae</taxon>
        <taxon>Owenia</taxon>
    </lineage>
</organism>
<feature type="compositionally biased region" description="Polar residues" evidence="2">
    <location>
        <begin position="44"/>
        <end position="54"/>
    </location>
</feature>
<dbReference type="AlphaFoldDB" id="A0A8S4PDJ7"/>
<feature type="transmembrane region" description="Helical" evidence="3">
    <location>
        <begin position="562"/>
        <end position="587"/>
    </location>
</feature>
<dbReference type="PANTHER" id="PTHR10582:SF2">
    <property type="entry name" value="INACTIVE"/>
    <property type="match status" value="1"/>
</dbReference>
<feature type="region of interest" description="Disordered" evidence="2">
    <location>
        <begin position="44"/>
        <end position="77"/>
    </location>
</feature>
<evidence type="ECO:0000313" key="5">
    <source>
        <dbReference type="Proteomes" id="UP000749559"/>
    </source>
</evidence>
<comment type="caution">
    <text evidence="4">The sequence shown here is derived from an EMBL/GenBank/DDBJ whole genome shotgun (WGS) entry which is preliminary data.</text>
</comment>
<evidence type="ECO:0000256" key="3">
    <source>
        <dbReference type="SAM" id="Phobius"/>
    </source>
</evidence>
<accession>A0A8S4PDJ7</accession>
<feature type="transmembrane region" description="Helical" evidence="3">
    <location>
        <begin position="527"/>
        <end position="550"/>
    </location>
</feature>
<dbReference type="Gene3D" id="1.25.40.20">
    <property type="entry name" value="Ankyrin repeat-containing domain"/>
    <property type="match status" value="1"/>
</dbReference>
<evidence type="ECO:0000256" key="1">
    <source>
        <dbReference type="ARBA" id="ARBA00022737"/>
    </source>
</evidence>
<dbReference type="GO" id="GO:0005886">
    <property type="term" value="C:plasma membrane"/>
    <property type="evidence" value="ECO:0007669"/>
    <property type="project" value="TreeGrafter"/>
</dbReference>
<proteinExistence type="predicted"/>
<dbReference type="OrthoDB" id="10686470at2759"/>
<feature type="compositionally biased region" description="Low complexity" evidence="2">
    <location>
        <begin position="55"/>
        <end position="71"/>
    </location>
</feature>
<feature type="transmembrane region" description="Helical" evidence="3">
    <location>
        <begin position="640"/>
        <end position="662"/>
    </location>
</feature>
<keyword evidence="3" id="KW-0472">Membrane</keyword>
<keyword evidence="3" id="KW-1133">Transmembrane helix</keyword>
<dbReference type="InterPro" id="IPR036770">
    <property type="entry name" value="Ankyrin_rpt-contain_sf"/>
</dbReference>
<feature type="transmembrane region" description="Helical" evidence="3">
    <location>
        <begin position="379"/>
        <end position="404"/>
    </location>
</feature>
<gene>
    <name evidence="4" type="ORF">OFUS_LOCUS16803</name>
</gene>
<sequence length="760" mass="86374">MKVDAFSGDASTTWSDEEADALFQACVIYIKDCAKKHAINKTKQATTQQENNQLNIQISPIPKSSKSNSDIGSDDSDRIDFNEMKIFNDSVVTIHEAENITKNDVGCDSILVTSFHTALVHNDFYYVEKVLGYLDNHEKHYLLNTRIRYTPIEKNSSQTRKSEYDFPDLVRDKLDSKDRDVLCKERIERFTSKKLNQVPKAFGAFTFELPLALAASSGNTDMFEEVIMNGANLLSVDSYGNNIVHCLAIMAGISPFQSANMFNHLLQHTQSELHRQALLFQENKEMLTPLDIAVKNGIPNMVQLFLGTDGVYRNVLKECAMYQYVQYNVTAYERKDSDKASPMAYISELSEAQTAIAEGSEMLTTEPIKTWIETKFNNTFWVVLGWIVFWILFCGIEIALVVIFELKVQSDLGDSYLVLHILGIVFASMSIISEIVFCIWDCRPVNCPAICVFVTHLLKNLKSRQWSQVDSPGTGTIKLIRLIVRCFTPKDQPVAYLFTYRLFHFVFSLTAVLVFICQYFLIGGDFVHVLTVMIIILAFLCLLFFVHLVPSIGHLLVIIEKLLCDVLIFLIVFISSLIPMAACLYFTNADFVPNGDLRQSNLTEGGSYAYRIYETLLMTFQQPSSDFMVSKNTNIGFVNFLYIATMIVWSIFLLNALIGLIVKRAQDIAAYIDTMWKIQSLAMVLMVEKKFMKMPSRCYELCNCTELEPAEIIELHNTHVFLETFEVAIQSPGQEDRDKSRRIGLRRGSHDKDDKLVSVV</sequence>
<keyword evidence="5" id="KW-1185">Reference proteome</keyword>
<feature type="transmembrane region" description="Helical" evidence="3">
    <location>
        <begin position="502"/>
        <end position="521"/>
    </location>
</feature>
<dbReference type="GO" id="GO:0098703">
    <property type="term" value="P:calcium ion import across plasma membrane"/>
    <property type="evidence" value="ECO:0007669"/>
    <property type="project" value="TreeGrafter"/>
</dbReference>
<evidence type="ECO:0008006" key="6">
    <source>
        <dbReference type="Google" id="ProtNLM"/>
    </source>
</evidence>
<dbReference type="PANTHER" id="PTHR10582">
    <property type="entry name" value="TRANSIENT RECEPTOR POTENTIAL ION CHANNEL PROTEIN"/>
    <property type="match status" value="1"/>
</dbReference>
<evidence type="ECO:0000256" key="2">
    <source>
        <dbReference type="SAM" id="MobiDB-lite"/>
    </source>
</evidence>
<name>A0A8S4PDJ7_OWEFU</name>
<evidence type="ECO:0000313" key="4">
    <source>
        <dbReference type="EMBL" id="CAH1791751.1"/>
    </source>
</evidence>
<dbReference type="Proteomes" id="UP000749559">
    <property type="component" value="Unassembled WGS sequence"/>
</dbReference>
<protein>
    <recommendedName>
        <fullName evidence="6">Ion transport domain-containing protein</fullName>
    </recommendedName>
</protein>
<feature type="transmembrane region" description="Helical" evidence="3">
    <location>
        <begin position="416"/>
        <end position="440"/>
    </location>
</feature>
<reference evidence="4" key="1">
    <citation type="submission" date="2022-03" db="EMBL/GenBank/DDBJ databases">
        <authorList>
            <person name="Martin C."/>
        </authorList>
    </citation>
    <scope>NUCLEOTIDE SEQUENCE</scope>
</reference>
<dbReference type="GO" id="GO:0005262">
    <property type="term" value="F:calcium channel activity"/>
    <property type="evidence" value="ECO:0007669"/>
    <property type="project" value="TreeGrafter"/>
</dbReference>
<dbReference type="EMBL" id="CAIIXF020000008">
    <property type="protein sequence ID" value="CAH1791751.1"/>
    <property type="molecule type" value="Genomic_DNA"/>
</dbReference>
<keyword evidence="1" id="KW-0677">Repeat</keyword>
<keyword evidence="3" id="KW-0812">Transmembrane</keyword>